<dbReference type="Pfam" id="PF13692">
    <property type="entry name" value="Glyco_trans_1_4"/>
    <property type="match status" value="1"/>
</dbReference>
<dbReference type="GO" id="GO:0016757">
    <property type="term" value="F:glycosyltransferase activity"/>
    <property type="evidence" value="ECO:0007669"/>
    <property type="project" value="UniProtKB-KW"/>
</dbReference>
<dbReference type="Pfam" id="PF13641">
    <property type="entry name" value="Glyco_tranf_2_3"/>
    <property type="match status" value="1"/>
</dbReference>
<gene>
    <name evidence="1" type="ORF">N4264_08720</name>
</gene>
<organism evidence="1 2">
    <name type="scientific">Tahibacter amnicola</name>
    <dbReference type="NCBI Taxonomy" id="2976241"/>
    <lineage>
        <taxon>Bacteria</taxon>
        <taxon>Pseudomonadati</taxon>
        <taxon>Pseudomonadota</taxon>
        <taxon>Gammaproteobacteria</taxon>
        <taxon>Lysobacterales</taxon>
        <taxon>Rhodanobacteraceae</taxon>
        <taxon>Tahibacter</taxon>
    </lineage>
</organism>
<dbReference type="SUPFAM" id="SSF53448">
    <property type="entry name" value="Nucleotide-diphospho-sugar transferases"/>
    <property type="match status" value="1"/>
</dbReference>
<proteinExistence type="predicted"/>
<reference evidence="1" key="1">
    <citation type="submission" date="2022-09" db="EMBL/GenBank/DDBJ databases">
        <title>Tahibacter sp. nov., isolated from a fresh water.</title>
        <authorList>
            <person name="Baek J.H."/>
            <person name="Lee J.K."/>
            <person name="Kim J.M."/>
            <person name="Jeon C.O."/>
        </authorList>
    </citation>
    <scope>NUCLEOTIDE SEQUENCE</scope>
    <source>
        <strain evidence="1">W38</strain>
    </source>
</reference>
<dbReference type="EMBL" id="CP104694">
    <property type="protein sequence ID" value="UXI69698.1"/>
    <property type="molecule type" value="Genomic_DNA"/>
</dbReference>
<keyword evidence="2" id="KW-1185">Reference proteome</keyword>
<dbReference type="PANTHER" id="PTHR12526">
    <property type="entry name" value="GLYCOSYLTRANSFERASE"/>
    <property type="match status" value="1"/>
</dbReference>
<dbReference type="Gene3D" id="3.90.550.10">
    <property type="entry name" value="Spore Coat Polysaccharide Biosynthesis Protein SpsA, Chain A"/>
    <property type="match status" value="1"/>
</dbReference>
<keyword evidence="1" id="KW-0328">Glycosyltransferase</keyword>
<name>A0ABY6BI56_9GAMM</name>
<accession>A0ABY6BI56</accession>
<dbReference type="SUPFAM" id="SSF53756">
    <property type="entry name" value="UDP-Glycosyltransferase/glycogen phosphorylase"/>
    <property type="match status" value="1"/>
</dbReference>
<dbReference type="RefSeq" id="WP_261696651.1">
    <property type="nucleotide sequence ID" value="NZ_CP104694.1"/>
</dbReference>
<evidence type="ECO:0000313" key="1">
    <source>
        <dbReference type="EMBL" id="UXI69698.1"/>
    </source>
</evidence>
<dbReference type="Proteomes" id="UP001064632">
    <property type="component" value="Chromosome"/>
</dbReference>
<protein>
    <submittedName>
        <fullName evidence="1">Glycosyltransferase</fullName>
        <ecNumber evidence="1">2.4.-.-</ecNumber>
    </submittedName>
</protein>
<evidence type="ECO:0000313" key="2">
    <source>
        <dbReference type="Proteomes" id="UP001064632"/>
    </source>
</evidence>
<dbReference type="InterPro" id="IPR029044">
    <property type="entry name" value="Nucleotide-diphossugar_trans"/>
</dbReference>
<dbReference type="PANTHER" id="PTHR12526:SF600">
    <property type="entry name" value="GLYCOSYL TRANSFERASE GROUP 1"/>
    <property type="match status" value="1"/>
</dbReference>
<dbReference type="Gene3D" id="3.40.50.2000">
    <property type="entry name" value="Glycogen Phosphorylase B"/>
    <property type="match status" value="2"/>
</dbReference>
<sequence>MTTPAAPGKPWWRIPGMVRFIPLYVAINAASLLARLSPGRWKPRKPPVTAAGLTVIVPERGTPDLLAETLQALFDALAVITEPTQVIVVVNGAPKGDYSELARRHPTVEWLFHEHALGYNGAIAAGLAAVRHDWCYLLNSDMRLEPDALSELLPYRRDSVFAVTSQIFFTDPERRREETGWSDYHWNDQRPEVYERTPEPGALARGNLYPGGGSSLCRTAVLRRYVADSCDYSPFYWEDAEWGIRAWSDGWEVLFCPTSRAWHRHRGTVKRYYEQDVIERIIWRNSLQFDIRHGWSGRRPDELMHHIARHEPDTRDELAGLDRAWRAFRIRLATRRAQRRGLAFDKLATDRYYAPVAQTTPRKPRVLVVSPFALFPPAHGGARRVAELVKRLHRDVDFILLSDERSLYSAESEPGLSMFLATHLVEGRGDRAGEAPLDLIQRLERHCWPHLKRELERLIALYDPDIVQIEFMELARLAELRRGRAKWLLALHDVYVRGNDTSFDEPQHAAIARYDAVTACSSEDATLLRHTHVALIGNGAVDRRGTANPSADSPHLLFMGPFRYAQNLGGIRAFLDQAWPTLKQRVPALSLTILGGAESAVVVAADARFRGDGIDVVSAFVDPTPYLERCALTINPQMDIRGSSIKLIESLLAGRVCVSTADGARGFANDTLEGLVIAADIAGMADPIAELLQNPQERRRRESADRERLDRYTWDAMAQRQLAMYRQWVSA</sequence>
<dbReference type="EC" id="2.4.-.-" evidence="1"/>
<dbReference type="CDD" id="cd03801">
    <property type="entry name" value="GT4_PimA-like"/>
    <property type="match status" value="1"/>
</dbReference>
<keyword evidence="1" id="KW-0808">Transferase</keyword>